<reference evidence="2" key="1">
    <citation type="submission" date="2021-02" db="EMBL/GenBank/DDBJ databases">
        <authorList>
            <person name="Dougan E. K."/>
            <person name="Rhodes N."/>
            <person name="Thang M."/>
            <person name="Chan C."/>
        </authorList>
    </citation>
    <scope>NUCLEOTIDE SEQUENCE</scope>
</reference>
<dbReference type="OrthoDB" id="447820at2759"/>
<organism evidence="2 3">
    <name type="scientific">Symbiodinium pilosum</name>
    <name type="common">Dinoflagellate</name>
    <dbReference type="NCBI Taxonomy" id="2952"/>
    <lineage>
        <taxon>Eukaryota</taxon>
        <taxon>Sar</taxon>
        <taxon>Alveolata</taxon>
        <taxon>Dinophyceae</taxon>
        <taxon>Suessiales</taxon>
        <taxon>Symbiodiniaceae</taxon>
        <taxon>Symbiodinium</taxon>
    </lineage>
</organism>
<dbReference type="InterPro" id="IPR036910">
    <property type="entry name" value="HMG_box_dom_sf"/>
</dbReference>
<protein>
    <recommendedName>
        <fullName evidence="1">HMG box domain-containing protein</fullName>
    </recommendedName>
</protein>
<name>A0A812UX17_SYMPI</name>
<proteinExistence type="predicted"/>
<dbReference type="EMBL" id="CAJNIZ010038890">
    <property type="protein sequence ID" value="CAE7584188.1"/>
    <property type="molecule type" value="Genomic_DNA"/>
</dbReference>
<gene>
    <name evidence="2" type="ORF">SPIL2461_LOCUS15622</name>
</gene>
<accession>A0A812UX17</accession>
<dbReference type="CDD" id="cd00084">
    <property type="entry name" value="HMG-box_SF"/>
    <property type="match status" value="1"/>
</dbReference>
<evidence type="ECO:0000313" key="3">
    <source>
        <dbReference type="Proteomes" id="UP000649617"/>
    </source>
</evidence>
<dbReference type="Gene3D" id="1.10.30.10">
    <property type="entry name" value="High mobility group box domain"/>
    <property type="match status" value="1"/>
</dbReference>
<dbReference type="SUPFAM" id="SSF47095">
    <property type="entry name" value="HMG-box"/>
    <property type="match status" value="1"/>
</dbReference>
<keyword evidence="3" id="KW-1185">Reference proteome</keyword>
<comment type="caution">
    <text evidence="2">The sequence shown here is derived from an EMBL/GenBank/DDBJ whole genome shotgun (WGS) entry which is preliminary data.</text>
</comment>
<dbReference type="InterPro" id="IPR009071">
    <property type="entry name" value="HMG_box_dom"/>
</dbReference>
<dbReference type="Pfam" id="PF09011">
    <property type="entry name" value="HMG_box_2"/>
    <property type="match status" value="1"/>
</dbReference>
<evidence type="ECO:0000313" key="2">
    <source>
        <dbReference type="EMBL" id="CAE7584188.1"/>
    </source>
</evidence>
<evidence type="ECO:0000259" key="1">
    <source>
        <dbReference type="Pfam" id="PF09011"/>
    </source>
</evidence>
<feature type="domain" description="HMG box" evidence="1">
    <location>
        <begin position="301"/>
        <end position="362"/>
    </location>
</feature>
<sequence length="600" mass="65811">MDQVSYVEVAQSRARLRAVGLDLPNSRCQLERLEVAELNLKLLSGESGEEVIAEYYAMLQVPEADDRWFANLGVQKQGCVSSVLLAICDAWRRLVLPFQALPWRLMRIIVMEPVMALDYASELRTQHSNCEQCSDPLFSKVFLQWLFQEGLSQETRVGRMKRLQVLFQDVLVSLPGSSVAIERQHANVQVDCMATKQGPPRPASVQASSYITTVVLAHKQLLKCLEKDTFGKASARIRAAMRSRTVDSAAPALGVGAARRSKLKPDGTVKGRPGLLKGMLPLGCLRSVRGNKVQKETGKSRHVSAFNVFQKEVCSRARGHKVGSNEHRAINRQVSDAWKILSAEQKGAYRAKAAQIQQQRQQLQGQSLSGPSAAADAATGDCELSAAQIKRLTSGRLDKTLSQISGHSYWDSGLALADHVAALRSSLVKVPEDCAGMTAAREAHRKTFDHDPEILPNPKKSPTYMRPCATREAGTCVADAGYSATLALVSQFDTALQQAKLVGAPVLVHFNVQLQHDVDRVLAAEHWMVLAGVSRRPLCHSIIYVHEQSGQLRLTARAGALHVGTLRQKLRSLVQACQLVRQQASDFLAKAEPITTETQA</sequence>
<dbReference type="AlphaFoldDB" id="A0A812UX17"/>
<dbReference type="Proteomes" id="UP000649617">
    <property type="component" value="Unassembled WGS sequence"/>
</dbReference>